<organism evidence="4 5">
    <name type="scientific">Pleurostoma richardsiae</name>
    <dbReference type="NCBI Taxonomy" id="41990"/>
    <lineage>
        <taxon>Eukaryota</taxon>
        <taxon>Fungi</taxon>
        <taxon>Dikarya</taxon>
        <taxon>Ascomycota</taxon>
        <taxon>Pezizomycotina</taxon>
        <taxon>Sordariomycetes</taxon>
        <taxon>Sordariomycetidae</taxon>
        <taxon>Calosphaeriales</taxon>
        <taxon>Pleurostomataceae</taxon>
        <taxon>Pleurostoma</taxon>
    </lineage>
</organism>
<dbReference type="PANTHER" id="PTHR44360:SF1">
    <property type="entry name" value="DNAJ HOMOLOG SUBFAMILY B MEMBER 9"/>
    <property type="match status" value="1"/>
</dbReference>
<dbReference type="Proteomes" id="UP001174694">
    <property type="component" value="Unassembled WGS sequence"/>
</dbReference>
<evidence type="ECO:0000259" key="3">
    <source>
        <dbReference type="PROSITE" id="PS50076"/>
    </source>
</evidence>
<dbReference type="CDD" id="cd06257">
    <property type="entry name" value="DnaJ"/>
    <property type="match status" value="1"/>
</dbReference>
<dbReference type="PANTHER" id="PTHR44360">
    <property type="entry name" value="DNAJ HOMOLOG SUBFAMILY B MEMBER 9"/>
    <property type="match status" value="1"/>
</dbReference>
<feature type="region of interest" description="Disordered" evidence="2">
    <location>
        <begin position="661"/>
        <end position="686"/>
    </location>
</feature>
<feature type="region of interest" description="Disordered" evidence="2">
    <location>
        <begin position="221"/>
        <end position="253"/>
    </location>
</feature>
<dbReference type="PROSITE" id="PS50076">
    <property type="entry name" value="DNAJ_2"/>
    <property type="match status" value="1"/>
</dbReference>
<dbReference type="GO" id="GO:0051087">
    <property type="term" value="F:protein-folding chaperone binding"/>
    <property type="evidence" value="ECO:0007669"/>
    <property type="project" value="TreeGrafter"/>
</dbReference>
<dbReference type="Gene3D" id="1.10.287.110">
    <property type="entry name" value="DnaJ domain"/>
    <property type="match status" value="1"/>
</dbReference>
<evidence type="ECO:0000256" key="1">
    <source>
        <dbReference type="ARBA" id="ARBA00023186"/>
    </source>
</evidence>
<evidence type="ECO:0000313" key="4">
    <source>
        <dbReference type="EMBL" id="KAJ9137668.1"/>
    </source>
</evidence>
<keyword evidence="1" id="KW-0143">Chaperone</keyword>
<gene>
    <name evidence="4" type="ORF">NKR23_g9021</name>
</gene>
<dbReference type="Pfam" id="PF00226">
    <property type="entry name" value="DnaJ"/>
    <property type="match status" value="1"/>
</dbReference>
<dbReference type="GO" id="GO:0051787">
    <property type="term" value="F:misfolded protein binding"/>
    <property type="evidence" value="ECO:0007669"/>
    <property type="project" value="TreeGrafter"/>
</dbReference>
<dbReference type="InterPro" id="IPR051948">
    <property type="entry name" value="Hsp70_co-chaperone_J-domain"/>
</dbReference>
<accession>A0AA38R599</accession>
<comment type="caution">
    <text evidence="4">The sequence shown here is derived from an EMBL/GenBank/DDBJ whole genome shotgun (WGS) entry which is preliminary data.</text>
</comment>
<dbReference type="InterPro" id="IPR001623">
    <property type="entry name" value="DnaJ_domain"/>
</dbReference>
<proteinExistence type="predicted"/>
<dbReference type="GO" id="GO:0036503">
    <property type="term" value="P:ERAD pathway"/>
    <property type="evidence" value="ECO:0007669"/>
    <property type="project" value="TreeGrafter"/>
</dbReference>
<dbReference type="SUPFAM" id="SSF46565">
    <property type="entry name" value="Chaperone J-domain"/>
    <property type="match status" value="1"/>
</dbReference>
<dbReference type="EMBL" id="JANBVO010000033">
    <property type="protein sequence ID" value="KAJ9137668.1"/>
    <property type="molecule type" value="Genomic_DNA"/>
</dbReference>
<reference evidence="4" key="1">
    <citation type="submission" date="2022-07" db="EMBL/GenBank/DDBJ databases">
        <title>Fungi with potential for degradation of polypropylene.</title>
        <authorList>
            <person name="Gostincar C."/>
        </authorList>
    </citation>
    <scope>NUCLEOTIDE SEQUENCE</scope>
    <source>
        <strain evidence="4">EXF-13308</strain>
    </source>
</reference>
<name>A0AA38R599_9PEZI</name>
<protein>
    <recommendedName>
        <fullName evidence="3">J domain-containing protein</fullName>
    </recommendedName>
</protein>
<dbReference type="SMART" id="SM00271">
    <property type="entry name" value="DnaJ"/>
    <property type="match status" value="1"/>
</dbReference>
<dbReference type="AlphaFoldDB" id="A0AA38R599"/>
<evidence type="ECO:0000313" key="5">
    <source>
        <dbReference type="Proteomes" id="UP001174694"/>
    </source>
</evidence>
<dbReference type="InterPro" id="IPR036869">
    <property type="entry name" value="J_dom_sf"/>
</dbReference>
<sequence>MPTYKQRLDTSDNAFDILGVPQTATDKQVRDAYHKACKETHPDKAGKDSHPSFTTIENAYREIEDEEKRREYRAKMKEGADFHESAFQEDDNDAEDVDAMDIDDKDPPKVPSPIKQIYSNVEQNMNELIAAPVPDSDPLKIKNQGLDEANSRIEAWCAENNIGAREAAGYKIQYPVLRWYLEVIRGLPPESVERSREQDGLWRYIKAHEYPDKWIEMFEAKEGQPPPRGNVRLQAGQPGGQQRSQPVPGPSVLVQSSVPTTDIRFKPKREEVKYEVLAVDPSWTRDFSGQNVLSAKTRIFGEKEHDLRVFTAEELEEDTRREIIARLNTIPPVLSTWKEGRTVETMNGVSSLVKMGKDNKPWEYVPSYVAMVKPDGKKAVMTRTAVRASQGERKADAIIDRAAEQKGQPYAKSRALLTLGYDTMQDLSDTFDRTLGFGSQTQDPPDMFNRTLGFGSRTQDPPDMFNRTLGFGSRTPGFGSWGKQSRPKAYEIRALMGQTLDSQRSFLQLEQQQPHRAGQYTAQVHPYPQYVTHVPPHQQYVTYVPSYQQQVGLVQPNGSNLVNAGLAPVAVASPHPTQVMPNQPQPVFGQPTQFSSTLAPFQGQRDPQNNFVSGLAVGGFGLQPNMTNGASLPPAVLQGGQPTDMTGHGAVGAQTIAIPVGPPAASPARTAGPIGPPAAPAQAAGA</sequence>
<evidence type="ECO:0000256" key="2">
    <source>
        <dbReference type="SAM" id="MobiDB-lite"/>
    </source>
</evidence>
<keyword evidence="5" id="KW-1185">Reference proteome</keyword>
<feature type="domain" description="J" evidence="3">
    <location>
        <begin position="13"/>
        <end position="76"/>
    </location>
</feature>
<dbReference type="GO" id="GO:0005783">
    <property type="term" value="C:endoplasmic reticulum"/>
    <property type="evidence" value="ECO:0007669"/>
    <property type="project" value="TreeGrafter"/>
</dbReference>